<dbReference type="GO" id="GO:0030643">
    <property type="term" value="P:intracellular phosphate ion homeostasis"/>
    <property type="evidence" value="ECO:0007669"/>
    <property type="project" value="InterPro"/>
</dbReference>
<dbReference type="Gene3D" id="1.20.58.220">
    <property type="entry name" value="Phosphate transport system protein phou homolog 2, domain 2"/>
    <property type="match status" value="1"/>
</dbReference>
<dbReference type="SUPFAM" id="SSF109755">
    <property type="entry name" value="PhoU-like"/>
    <property type="match status" value="1"/>
</dbReference>
<dbReference type="Pfam" id="PF01895">
    <property type="entry name" value="PhoU"/>
    <property type="match status" value="2"/>
</dbReference>
<feature type="domain" description="PhoU" evidence="2">
    <location>
        <begin position="116"/>
        <end position="197"/>
    </location>
</feature>
<dbReference type="GO" id="GO:0045936">
    <property type="term" value="P:negative regulation of phosphate metabolic process"/>
    <property type="evidence" value="ECO:0007669"/>
    <property type="project" value="InterPro"/>
</dbReference>
<protein>
    <submittedName>
        <fullName evidence="3">Phosphate transport system protein</fullName>
    </submittedName>
</protein>
<evidence type="ECO:0000256" key="1">
    <source>
        <dbReference type="ARBA" id="ARBA00022592"/>
    </source>
</evidence>
<comment type="caution">
    <text evidence="3">The sequence shown here is derived from an EMBL/GenBank/DDBJ whole genome shotgun (WGS) entry which is preliminary data.</text>
</comment>
<dbReference type="PANTHER" id="PTHR42930:SF3">
    <property type="entry name" value="PHOSPHATE-SPECIFIC TRANSPORT SYSTEM ACCESSORY PROTEIN PHOU"/>
    <property type="match status" value="1"/>
</dbReference>
<dbReference type="AlphaFoldDB" id="A0A3E0HB37"/>
<dbReference type="InterPro" id="IPR028366">
    <property type="entry name" value="PhoU"/>
</dbReference>
<dbReference type="InterPro" id="IPR026022">
    <property type="entry name" value="PhoU_dom"/>
</dbReference>
<organism evidence="3 4">
    <name type="scientific">Kutzneria buriramensis</name>
    <dbReference type="NCBI Taxonomy" id="1045776"/>
    <lineage>
        <taxon>Bacteria</taxon>
        <taxon>Bacillati</taxon>
        <taxon>Actinomycetota</taxon>
        <taxon>Actinomycetes</taxon>
        <taxon>Pseudonocardiales</taxon>
        <taxon>Pseudonocardiaceae</taxon>
        <taxon>Kutzneria</taxon>
    </lineage>
</organism>
<dbReference type="InterPro" id="IPR038078">
    <property type="entry name" value="PhoU-like_sf"/>
</dbReference>
<dbReference type="EMBL" id="QUNO01000012">
    <property type="protein sequence ID" value="REH41256.1"/>
    <property type="molecule type" value="Genomic_DNA"/>
</dbReference>
<evidence type="ECO:0000259" key="2">
    <source>
        <dbReference type="Pfam" id="PF01895"/>
    </source>
</evidence>
<accession>A0A3E0HB37</accession>
<sequence>MPTLDRVGKVKHRRLDQLADLCRQVGDAMQRASVALLDADRAMAEKVISGDAALARARAACEEQLLVTTDLRVVLTAVHAVDTLERMGELALHIARAARRRHPAHVLPDELRAPFADMGQLAITLANTAEQVIRTGDPQLLDFLDDSDDIMDDLHRAVFTAVTRENWPHGVATAVDATVLSQNYERFADHAVSLARRTSAIARGELAA</sequence>
<keyword evidence="1" id="KW-0813">Transport</keyword>
<evidence type="ECO:0000313" key="4">
    <source>
        <dbReference type="Proteomes" id="UP000256269"/>
    </source>
</evidence>
<proteinExistence type="predicted"/>
<dbReference type="GO" id="GO:0006817">
    <property type="term" value="P:phosphate ion transport"/>
    <property type="evidence" value="ECO:0007669"/>
    <property type="project" value="UniProtKB-KW"/>
</dbReference>
<dbReference type="PANTHER" id="PTHR42930">
    <property type="entry name" value="PHOSPHATE-SPECIFIC TRANSPORT SYSTEM ACCESSORY PROTEIN PHOU"/>
    <property type="match status" value="1"/>
</dbReference>
<keyword evidence="4" id="KW-1185">Reference proteome</keyword>
<evidence type="ECO:0000313" key="3">
    <source>
        <dbReference type="EMBL" id="REH41256.1"/>
    </source>
</evidence>
<keyword evidence="1" id="KW-0592">Phosphate transport</keyword>
<gene>
    <name evidence="3" type="ORF">BCF44_112340</name>
</gene>
<dbReference type="Proteomes" id="UP000256269">
    <property type="component" value="Unassembled WGS sequence"/>
</dbReference>
<feature type="domain" description="PhoU" evidence="2">
    <location>
        <begin position="19"/>
        <end position="97"/>
    </location>
</feature>
<name>A0A3E0HB37_9PSEU</name>
<reference evidence="3 4" key="1">
    <citation type="submission" date="2018-08" db="EMBL/GenBank/DDBJ databases">
        <title>Genomic Encyclopedia of Archaeal and Bacterial Type Strains, Phase II (KMG-II): from individual species to whole genera.</title>
        <authorList>
            <person name="Goeker M."/>
        </authorList>
    </citation>
    <scope>NUCLEOTIDE SEQUENCE [LARGE SCALE GENOMIC DNA]</scope>
    <source>
        <strain evidence="3 4">DSM 45791</strain>
    </source>
</reference>